<dbReference type="GO" id="GO:0005524">
    <property type="term" value="F:ATP binding"/>
    <property type="evidence" value="ECO:0007669"/>
    <property type="project" value="UniProtKB-KW"/>
</dbReference>
<dbReference type="OrthoDB" id="87732at2157"/>
<evidence type="ECO:0000313" key="7">
    <source>
        <dbReference type="EMBL" id="AHZ23093.1"/>
    </source>
</evidence>
<dbReference type="InterPro" id="IPR017871">
    <property type="entry name" value="ABC_transporter-like_CS"/>
</dbReference>
<dbReference type="Proteomes" id="UP000027075">
    <property type="component" value="Chromosome"/>
</dbReference>
<protein>
    <submittedName>
        <fullName evidence="6 9">ABC transporter ATP-binding protein</fullName>
    </submittedName>
</protein>
<dbReference type="PROSITE" id="PS50893">
    <property type="entry name" value="ABC_TRANSPORTER_2"/>
    <property type="match status" value="1"/>
</dbReference>
<keyword evidence="3" id="KW-0547">Nucleotide-binding</keyword>
<dbReference type="EMBL" id="CP007551">
    <property type="protein sequence ID" value="AHZ23093.1"/>
    <property type="molecule type" value="Genomic_DNA"/>
</dbReference>
<dbReference type="Proteomes" id="UP000006469">
    <property type="component" value="Chromosome"/>
</dbReference>
<dbReference type="STRING" id="523841.HFX_2012"/>
<dbReference type="HOGENOM" id="CLU_000604_1_2_2"/>
<dbReference type="EMBL" id="CP039139">
    <property type="protein sequence ID" value="QCQ74047.1"/>
    <property type="molecule type" value="Genomic_DNA"/>
</dbReference>
<accession>I3R644</accession>
<evidence type="ECO:0000256" key="3">
    <source>
        <dbReference type="ARBA" id="ARBA00022741"/>
    </source>
</evidence>
<organism evidence="6 10">
    <name type="scientific">Haloferax mediterranei (strain ATCC 33500 / DSM 1411 / JCM 8866 / NBRC 14739 / NCIMB 2177 / R-4)</name>
    <name type="common">Halobacterium mediterranei</name>
    <dbReference type="NCBI Taxonomy" id="523841"/>
    <lineage>
        <taxon>Archaea</taxon>
        <taxon>Methanobacteriati</taxon>
        <taxon>Methanobacteriota</taxon>
        <taxon>Stenosarchaea group</taxon>
        <taxon>Halobacteria</taxon>
        <taxon>Halobacteriales</taxon>
        <taxon>Haloferacaceae</taxon>
        <taxon>Haloferax</taxon>
    </lineage>
</organism>
<reference evidence="7 12" key="4">
    <citation type="submission" date="2014-04" db="EMBL/GenBank/DDBJ databases">
        <title>Transcriptional profiles of Haloferax mediterranei on the basis of nitrogen availability.</title>
        <authorList>
            <person name="Bautista V."/>
        </authorList>
    </citation>
    <scope>NUCLEOTIDE SEQUENCE [LARGE SCALE GENOMIC DNA]</scope>
    <source>
        <strain evidence="7">ATCC 33500</strain>
        <strain evidence="12">ATCC 33500 / DSM 1411 / JCM 8866 / NBRC 14739 / NCIMB 2177 / R-4</strain>
    </source>
</reference>
<dbReference type="SUPFAM" id="SSF52540">
    <property type="entry name" value="P-loop containing nucleoside triphosphate hydrolases"/>
    <property type="match status" value="1"/>
</dbReference>
<evidence type="ECO:0000313" key="9">
    <source>
        <dbReference type="EMBL" id="QCQ74047.1"/>
    </source>
</evidence>
<dbReference type="Proteomes" id="UP000011603">
    <property type="component" value="Unassembled WGS sequence"/>
</dbReference>
<reference evidence="6" key="1">
    <citation type="journal article" date="2012" name="Appl. Environ. Microbiol.">
        <title>Identification of the haloarchaeal phasin (PhaP) that functions in polyhydroxyalkanoate accumulation and granule formation in Haloferax mediterranei.</title>
        <authorList>
            <person name="Cai S."/>
            <person name="Cai L."/>
            <person name="Liu H."/>
            <person name="Liu X."/>
            <person name="Han J."/>
            <person name="Zhou J."/>
            <person name="Xiang H."/>
        </authorList>
    </citation>
    <scope>NUCLEOTIDE SEQUENCE</scope>
    <source>
        <strain evidence="6">CGMCC 1.2087</strain>
    </source>
</reference>
<evidence type="ECO:0000313" key="8">
    <source>
        <dbReference type="EMBL" id="EMA00026.1"/>
    </source>
</evidence>
<comment type="similarity">
    <text evidence="1">Belongs to the ABC transporter superfamily.</text>
</comment>
<keyword evidence="4 6" id="KW-0067">ATP-binding</keyword>
<reference evidence="8 11" key="3">
    <citation type="journal article" date="2014" name="PLoS Genet.">
        <title>Phylogenetically driven sequencing of extremely halophilic archaea reveals strategies for static and dynamic osmo-response.</title>
        <authorList>
            <person name="Becker E.A."/>
            <person name="Seitzer P.M."/>
            <person name="Tritt A."/>
            <person name="Larsen D."/>
            <person name="Krusor M."/>
            <person name="Yao A.I."/>
            <person name="Wu D."/>
            <person name="Madern D."/>
            <person name="Eisen J.A."/>
            <person name="Darling A.E."/>
            <person name="Facciotti M.T."/>
        </authorList>
    </citation>
    <scope>NUCLEOTIDE SEQUENCE [LARGE SCALE GENOMIC DNA]</scope>
    <source>
        <strain evidence="8">ATCC 33500</strain>
        <strain evidence="11">ATCC 33500 / DSM 1411 / JCM 8866 / NBRC 14739 / NCIMB 2177 / R-4</strain>
    </source>
</reference>
<evidence type="ECO:0000256" key="2">
    <source>
        <dbReference type="ARBA" id="ARBA00022448"/>
    </source>
</evidence>
<sequence>MAIELHSLTKRYGDICAVEDVSLTVEQGEVFGFLGPNGAGKSTTINILLDFVRPTAGRASIFGIDPQEDPRAARERLGVLSEATGFYERDTAREHLEFAIAMKRADDDPQALLERVGIADAGDRAVGGFSKGMRQRLGLAIALVGEPDLIILDEPLGGLDPTGAQTFRNIIREERDRGAAVFFSSHIMDQVEAICDRVGIMNDGRLVAVDTVEALRTMPEVPFELSVTLDTVPDRIQDDLLCLDGVEAVSTNDDVLRVGCADASAKADVITLLDDTEAAILDVRTGEPSLEQVFMETAVEGPCA</sequence>
<reference evidence="6" key="5">
    <citation type="submission" date="2014-05" db="EMBL/GenBank/DDBJ databases">
        <authorList>
            <person name="Wang L."/>
            <person name="Yang H."/>
            <person name="Xiang H."/>
        </authorList>
    </citation>
    <scope>NUCLEOTIDE SEQUENCE</scope>
    <source>
        <strain evidence="6">CGMCC 1.2087</strain>
    </source>
</reference>
<proteinExistence type="inferred from homology"/>
<dbReference type="CDD" id="cd03230">
    <property type="entry name" value="ABC_DR_subfamily_A"/>
    <property type="match status" value="1"/>
</dbReference>
<dbReference type="Proteomes" id="UP000299011">
    <property type="component" value="Chromosome"/>
</dbReference>
<evidence type="ECO:0000256" key="4">
    <source>
        <dbReference type="ARBA" id="ARBA00022840"/>
    </source>
</evidence>
<evidence type="ECO:0000313" key="6">
    <source>
        <dbReference type="EMBL" id="AFK19704.1"/>
    </source>
</evidence>
<dbReference type="PROSITE" id="PS00211">
    <property type="entry name" value="ABC_TRANSPORTER_1"/>
    <property type="match status" value="1"/>
</dbReference>
<evidence type="ECO:0000313" key="10">
    <source>
        <dbReference type="Proteomes" id="UP000006469"/>
    </source>
</evidence>
<dbReference type="GO" id="GO:0016887">
    <property type="term" value="F:ATP hydrolysis activity"/>
    <property type="evidence" value="ECO:0007669"/>
    <property type="project" value="InterPro"/>
</dbReference>
<dbReference type="EMBL" id="CP001868">
    <property type="protein sequence ID" value="AFK19704.1"/>
    <property type="molecule type" value="Genomic_DNA"/>
</dbReference>
<reference evidence="9 13" key="6">
    <citation type="submission" date="2019-04" db="EMBL/GenBank/DDBJ databases">
        <title>Methylomes of two halophilic Archaea, Haloarcula marismortui and Haloferax mediterranei.</title>
        <authorList>
            <person name="DasSarma S."/>
            <person name="DasSarma P."/>
            <person name="DasSarma S."/>
            <person name="Fomenkov A."/>
            <person name="Vincze T."/>
            <person name="Anton B.P."/>
            <person name="Roberts R.J."/>
        </authorList>
    </citation>
    <scope>NUCLEOTIDE SEQUENCE [LARGE SCALE GENOMIC DNA]</scope>
    <source>
        <strain evidence="9">ATCC 33500</strain>
        <strain evidence="13">ATCC 33500 / DSM 1411 / JCM 8866 / NBRC 14739 / NCIMB 2177 / R-4</strain>
    </source>
</reference>
<dbReference type="GeneID" id="40155078"/>
<dbReference type="PaxDb" id="523841-HFX_2012"/>
<gene>
    <name evidence="6" type="primary">abc25A</name>
    <name evidence="6" type="ordered locus">HFX_2012</name>
    <name evidence="7" type="ORF">BM92_10805</name>
    <name evidence="8" type="ORF">C439_11838</name>
    <name evidence="9" type="ORF">E6P09_01635</name>
</gene>
<dbReference type="EMBL" id="AOLO01000009">
    <property type="protein sequence ID" value="EMA00026.1"/>
    <property type="molecule type" value="Genomic_DNA"/>
</dbReference>
<evidence type="ECO:0000313" key="13">
    <source>
        <dbReference type="Proteomes" id="UP000299011"/>
    </source>
</evidence>
<dbReference type="eggNOG" id="arCOG00194">
    <property type="taxonomic scope" value="Archaea"/>
</dbReference>
<dbReference type="AlphaFoldDB" id="I3R644"/>
<dbReference type="KEGG" id="hme:HFX_2012"/>
<reference evidence="6 10" key="2">
    <citation type="journal article" date="2012" name="J. Bacteriol.">
        <title>Complete genome sequence of the metabolically versatile halophilic archaeon Haloferax mediterranei, a poly(3-hydroxybutyrate-co-3-hydroxyvalerate) producer.</title>
        <authorList>
            <person name="Han J."/>
            <person name="Zhang F."/>
            <person name="Hou J."/>
            <person name="Liu X."/>
            <person name="Li M."/>
            <person name="Liu H."/>
            <person name="Cai L."/>
            <person name="Zhang B."/>
            <person name="Chen Y."/>
            <person name="Zhou J."/>
            <person name="Hu S."/>
            <person name="Xiang H."/>
        </authorList>
    </citation>
    <scope>NUCLEOTIDE SEQUENCE [LARGE SCALE GENOMIC DNA]</scope>
    <source>
        <strain evidence="10">ATCC 33500 / DSM 1411 / JCM 8866 / NBRC 14739 / NCIMB 2177 / R-4</strain>
        <strain evidence="6">CGMCC 1.2087</strain>
    </source>
</reference>
<dbReference type="SMART" id="SM00382">
    <property type="entry name" value="AAA"/>
    <property type="match status" value="1"/>
</dbReference>
<dbReference type="InterPro" id="IPR027417">
    <property type="entry name" value="P-loop_NTPase"/>
</dbReference>
<name>I3R644_HALMT</name>
<keyword evidence="2" id="KW-0813">Transport</keyword>
<dbReference type="PANTHER" id="PTHR43335:SF4">
    <property type="entry name" value="ABC TRANSPORTER, ATP-BINDING PROTEIN"/>
    <property type="match status" value="1"/>
</dbReference>
<dbReference type="InterPro" id="IPR003439">
    <property type="entry name" value="ABC_transporter-like_ATP-bd"/>
</dbReference>
<dbReference type="PANTHER" id="PTHR43335">
    <property type="entry name" value="ABC TRANSPORTER, ATP-BINDING PROTEIN"/>
    <property type="match status" value="1"/>
</dbReference>
<evidence type="ECO:0000313" key="11">
    <source>
        <dbReference type="Proteomes" id="UP000011603"/>
    </source>
</evidence>
<evidence type="ECO:0000313" key="12">
    <source>
        <dbReference type="Proteomes" id="UP000027075"/>
    </source>
</evidence>
<feature type="domain" description="ABC transporter" evidence="5">
    <location>
        <begin position="3"/>
        <end position="228"/>
    </location>
</feature>
<evidence type="ECO:0000256" key="1">
    <source>
        <dbReference type="ARBA" id="ARBA00005417"/>
    </source>
</evidence>
<dbReference type="InterPro" id="IPR003593">
    <property type="entry name" value="AAA+_ATPase"/>
</dbReference>
<dbReference type="PATRIC" id="fig|523841.21.peg.2395"/>
<dbReference type="Gene3D" id="3.40.50.300">
    <property type="entry name" value="P-loop containing nucleotide triphosphate hydrolases"/>
    <property type="match status" value="1"/>
</dbReference>
<evidence type="ECO:0000259" key="5">
    <source>
        <dbReference type="PROSITE" id="PS50893"/>
    </source>
</evidence>
<dbReference type="Pfam" id="PF00005">
    <property type="entry name" value="ABC_tran"/>
    <property type="match status" value="1"/>
</dbReference>
<dbReference type="RefSeq" id="WP_004059350.1">
    <property type="nucleotide sequence ID" value="NC_017941.2"/>
</dbReference>
<keyword evidence="11" id="KW-1185">Reference proteome</keyword>